<sequence length="606" mass="66670">MTHIEDYALIGDLRTAALVAADGSIDWLCLPRFDSAAVFAALLGNPSNGRWTLGPATGGRCARRCYRGDSLILDTDWVTSEGQVRVTDFMPPTGPVGRVVRIVEGVVGRVRMHTSLGLRMDYGRVVPVHRSFGSQNVAIAGPDSVWLSTSIGMAQLDNCLIADFTVVAGERLSFVLTHTRTSQVPPPADTTCSLAATAAYWNRWISRCTYTGPWADAVRRSLVILKALTHAPTGSILAAATTSLPEHIGGTRIWDYRYCWLRDASFTLQAFQATGYVEEVIAWRDWLGRTVADDPSDVQIMYGLDGARRLPERTLDWLSGYRSSAPVRVGNAAARQVQNDVWGEALDALCGVHTADAPHRDTDKKIRNVLLEHLEDGWQEPDNGIWEVRGPRRHFVHSKAMAWVGVDRAVRALEHEKAAPETLQRLRNLRRTMHDEICHRGFSAALRSFTQCYGSSRLDASVLLLPRYGFLPWTDSRMVSTVDAIQANLTRDGLIMRYAVGARQPNCDGIQGNEGVFLACSFWLTDALHGIGRTDEAEALFDRLLSLRNDVGLLSEEYDVATGHHLGNTPQAFSHAGLVTTALHLSRQRRDKVASSSVASLDSAAS</sequence>
<feature type="domain" description="Trehalase-like N-terminal" evidence="2">
    <location>
        <begin position="2"/>
        <end position="141"/>
    </location>
</feature>
<reference evidence="3 4" key="1">
    <citation type="journal article" date="2015" name="Stand. Genomic Sci.">
        <title>Genomic Encyclopedia of Bacterial and Archaeal Type Strains, Phase III: the genomes of soil and plant-associated and newly described type strains.</title>
        <authorList>
            <person name="Whitman W.B."/>
            <person name="Woyke T."/>
            <person name="Klenk H.P."/>
            <person name="Zhou Y."/>
            <person name="Lilburn T.G."/>
            <person name="Beck B.J."/>
            <person name="De Vos P."/>
            <person name="Vandamme P."/>
            <person name="Eisen J.A."/>
            <person name="Garrity G."/>
            <person name="Hugenholtz P."/>
            <person name="Kyrpides N.C."/>
        </authorList>
    </citation>
    <scope>NUCLEOTIDE SEQUENCE [LARGE SCALE GENOMIC DNA]</scope>
    <source>
        <strain evidence="3 4">VKM Ac-2541</strain>
    </source>
</reference>
<protein>
    <submittedName>
        <fullName evidence="3">GH15 family glucan-1,4-alpha-glucosidase</fullName>
    </submittedName>
</protein>
<dbReference type="EMBL" id="SLWR01000014">
    <property type="protein sequence ID" value="TCO42372.1"/>
    <property type="molecule type" value="Genomic_DNA"/>
</dbReference>
<accession>A0A4R2IDV4</accession>
<organism evidence="3 4">
    <name type="scientific">Kribbella antiqua</name>
    <dbReference type="NCBI Taxonomy" id="2512217"/>
    <lineage>
        <taxon>Bacteria</taxon>
        <taxon>Bacillati</taxon>
        <taxon>Actinomycetota</taxon>
        <taxon>Actinomycetes</taxon>
        <taxon>Propionibacteriales</taxon>
        <taxon>Kribbellaceae</taxon>
        <taxon>Kribbella</taxon>
    </lineage>
</organism>
<dbReference type="RefSeq" id="WP_132155891.1">
    <property type="nucleotide sequence ID" value="NZ_SLWR01000014.1"/>
</dbReference>
<keyword evidence="4" id="KW-1185">Reference proteome</keyword>
<evidence type="ECO:0000259" key="1">
    <source>
        <dbReference type="Pfam" id="PF00723"/>
    </source>
</evidence>
<gene>
    <name evidence="3" type="ORF">EV646_114196</name>
</gene>
<evidence type="ECO:0000313" key="3">
    <source>
        <dbReference type="EMBL" id="TCO42372.1"/>
    </source>
</evidence>
<dbReference type="SUPFAM" id="SSF48208">
    <property type="entry name" value="Six-hairpin glycosidases"/>
    <property type="match status" value="1"/>
</dbReference>
<evidence type="ECO:0000313" key="4">
    <source>
        <dbReference type="Proteomes" id="UP000295573"/>
    </source>
</evidence>
<dbReference type="InterPro" id="IPR011613">
    <property type="entry name" value="GH15-like"/>
</dbReference>
<dbReference type="Gene3D" id="1.50.10.10">
    <property type="match status" value="1"/>
</dbReference>
<comment type="caution">
    <text evidence="3">The sequence shown here is derived from an EMBL/GenBank/DDBJ whole genome shotgun (WGS) entry which is preliminary data.</text>
</comment>
<dbReference type="Proteomes" id="UP000295573">
    <property type="component" value="Unassembled WGS sequence"/>
</dbReference>
<dbReference type="PANTHER" id="PTHR31616:SF0">
    <property type="entry name" value="GLUCAN 1,4-ALPHA-GLUCOSIDASE"/>
    <property type="match status" value="1"/>
</dbReference>
<dbReference type="GO" id="GO:0005975">
    <property type="term" value="P:carbohydrate metabolic process"/>
    <property type="evidence" value="ECO:0007669"/>
    <property type="project" value="InterPro"/>
</dbReference>
<dbReference type="AlphaFoldDB" id="A0A4R2IDV4"/>
<feature type="domain" description="GH15-like" evidence="1">
    <location>
        <begin position="215"/>
        <end position="582"/>
    </location>
</feature>
<dbReference type="Pfam" id="PF19291">
    <property type="entry name" value="TREH_N"/>
    <property type="match status" value="1"/>
</dbReference>
<proteinExistence type="predicted"/>
<dbReference type="GO" id="GO:0004553">
    <property type="term" value="F:hydrolase activity, hydrolyzing O-glycosyl compounds"/>
    <property type="evidence" value="ECO:0007669"/>
    <property type="project" value="UniProtKB-ARBA"/>
</dbReference>
<dbReference type="PANTHER" id="PTHR31616">
    <property type="entry name" value="TREHALASE"/>
    <property type="match status" value="1"/>
</dbReference>
<dbReference type="Pfam" id="PF00723">
    <property type="entry name" value="Glyco_hydro_15"/>
    <property type="match status" value="1"/>
</dbReference>
<dbReference type="OrthoDB" id="3902805at2"/>
<dbReference type="InterPro" id="IPR045582">
    <property type="entry name" value="Trehalase-like_N"/>
</dbReference>
<dbReference type="InterPro" id="IPR008928">
    <property type="entry name" value="6-hairpin_glycosidase_sf"/>
</dbReference>
<evidence type="ECO:0000259" key="2">
    <source>
        <dbReference type="Pfam" id="PF19291"/>
    </source>
</evidence>
<dbReference type="InterPro" id="IPR012341">
    <property type="entry name" value="6hp_glycosidase-like_sf"/>
</dbReference>
<name>A0A4R2IDV4_9ACTN</name>